<dbReference type="InterPro" id="IPR058353">
    <property type="entry name" value="DUF8040"/>
</dbReference>
<dbReference type="GO" id="GO:0046872">
    <property type="term" value="F:metal ion binding"/>
    <property type="evidence" value="ECO:0007669"/>
    <property type="project" value="UniProtKB-KW"/>
</dbReference>
<evidence type="ECO:0000313" key="8">
    <source>
        <dbReference type="Proteomes" id="UP000596660"/>
    </source>
</evidence>
<dbReference type="Gramene" id="AUR62020810-RA">
    <property type="protein sequence ID" value="AUR62020810-RA:cds"/>
    <property type="gene ID" value="AUR62020810"/>
</dbReference>
<dbReference type="InterPro" id="IPR024752">
    <property type="entry name" value="Myb/SANT-like_dom"/>
</dbReference>
<proteinExistence type="predicted"/>
<organism evidence="7 8">
    <name type="scientific">Chenopodium quinoa</name>
    <name type="common">Quinoa</name>
    <dbReference type="NCBI Taxonomy" id="63459"/>
    <lineage>
        <taxon>Eukaryota</taxon>
        <taxon>Viridiplantae</taxon>
        <taxon>Streptophyta</taxon>
        <taxon>Embryophyta</taxon>
        <taxon>Tracheophyta</taxon>
        <taxon>Spermatophyta</taxon>
        <taxon>Magnoliopsida</taxon>
        <taxon>eudicotyledons</taxon>
        <taxon>Gunneridae</taxon>
        <taxon>Pentapetalae</taxon>
        <taxon>Caryophyllales</taxon>
        <taxon>Chenopodiaceae</taxon>
        <taxon>Chenopodioideae</taxon>
        <taxon>Atripliceae</taxon>
        <taxon>Chenopodium</taxon>
    </lineage>
</organism>
<feature type="compositionally biased region" description="Polar residues" evidence="3">
    <location>
        <begin position="38"/>
        <end position="52"/>
    </location>
</feature>
<dbReference type="Pfam" id="PF13359">
    <property type="entry name" value="DDE_Tnp_4"/>
    <property type="match status" value="1"/>
</dbReference>
<evidence type="ECO:0000259" key="4">
    <source>
        <dbReference type="Pfam" id="PF12776"/>
    </source>
</evidence>
<feature type="domain" description="DUF8040" evidence="6">
    <location>
        <begin position="339"/>
        <end position="432"/>
    </location>
</feature>
<sequence>MQSGPRPPAPPFRPPKRTQPSNNKEKAIDLSGSPHPNHPNTSRTRSSANEINEQVKRSKATWSDETTKIFCEVCAEEVHAGNRPHTHFSKIGWNNVVIKFQQRSGKKYDQKQLKNKWEKLKTEYATWKNLIEKETGLGWDHEKNTIANPSVAKFREAGIQNLTELEIMFAKIIVSATTSWNPYSQDDIEIEDLTTIGNEEIEDEEQVDITMDGSINETVSQQLEISTAKLMQNELKRIVGAMENFSQSRATVTSKRTDLPGCSIGECLTLLATTPGVSSNGSAYDDVIDESSSEEEDDEDLLLQEQLRGKQMILYSATGVTILTKYYLKYLIKQPTRISLCSGWQWLQEVLSTSGESYRILRMEPHVFYSLAKLLMDKYGLKSTRTMPAEEALGIFIYLCAQFQSNRNMQNRFKHSGETISRKFNEVLEAMTRFSKDIVRPSDPNFKEVPTKIRNNYKYWPHFKDCIGAIDGTHIPCVVSEEDKIPYIGRKDAMEDRKKYFPHPPEGKYYVVDAGYPNMKGFMAPFKGERYHVPDFRRSTQPPNGFYEVFNYSHSSLRNVIERTFGVWKKRWRILSIMPSFSLETQKKLVAATMAMHNYIRRHALEDLEFDKCDADPYYIPEVEGDEDIGGNPVTTLEEHDGSMDDFSMESIRYNIATSLMSRGL</sequence>
<feature type="domain" description="Myb/SANT-like" evidence="4">
    <location>
        <begin position="61"/>
        <end position="147"/>
    </location>
</feature>
<protein>
    <recommendedName>
        <fullName evidence="9">Myb/SANT-like domain-containing protein</fullName>
    </recommendedName>
</protein>
<dbReference type="PANTHER" id="PTHR47851">
    <property type="entry name" value="OS06G0588700 PROTEIN-RELATED"/>
    <property type="match status" value="1"/>
</dbReference>
<comment type="cofactor">
    <cofactor evidence="1">
        <name>a divalent metal cation</name>
        <dbReference type="ChEBI" id="CHEBI:60240"/>
    </cofactor>
</comment>
<feature type="region of interest" description="Disordered" evidence="3">
    <location>
        <begin position="1"/>
        <end position="59"/>
    </location>
</feature>
<evidence type="ECO:0000256" key="3">
    <source>
        <dbReference type="SAM" id="MobiDB-lite"/>
    </source>
</evidence>
<evidence type="ECO:0008006" key="9">
    <source>
        <dbReference type="Google" id="ProtNLM"/>
    </source>
</evidence>
<evidence type="ECO:0000259" key="6">
    <source>
        <dbReference type="Pfam" id="PF26138"/>
    </source>
</evidence>
<feature type="compositionally biased region" description="Pro residues" evidence="3">
    <location>
        <begin position="1"/>
        <end position="13"/>
    </location>
</feature>
<dbReference type="Pfam" id="PF26138">
    <property type="entry name" value="DUF8040"/>
    <property type="match status" value="1"/>
</dbReference>
<dbReference type="InterPro" id="IPR027806">
    <property type="entry name" value="HARBI1_dom"/>
</dbReference>
<dbReference type="OMA" id="RKECIND"/>
<evidence type="ECO:0000313" key="7">
    <source>
        <dbReference type="EnsemblPlants" id="AUR62020810-RA:cds"/>
    </source>
</evidence>
<feature type="domain" description="DDE Tnp4" evidence="5">
    <location>
        <begin position="504"/>
        <end position="598"/>
    </location>
</feature>
<accession>A0A803LZA9</accession>
<name>A0A803LZA9_CHEQI</name>
<reference evidence="7" key="1">
    <citation type="journal article" date="2017" name="Nature">
        <title>The genome of Chenopodium quinoa.</title>
        <authorList>
            <person name="Jarvis D.E."/>
            <person name="Ho Y.S."/>
            <person name="Lightfoot D.J."/>
            <person name="Schmoeckel S.M."/>
            <person name="Li B."/>
            <person name="Borm T.J.A."/>
            <person name="Ohyanagi H."/>
            <person name="Mineta K."/>
            <person name="Michell C.T."/>
            <person name="Saber N."/>
            <person name="Kharbatia N.M."/>
            <person name="Rupper R.R."/>
            <person name="Sharp A.R."/>
            <person name="Dally N."/>
            <person name="Boughton B.A."/>
            <person name="Woo Y.H."/>
            <person name="Gao G."/>
            <person name="Schijlen E.G.W.M."/>
            <person name="Guo X."/>
            <person name="Momin A.A."/>
            <person name="Negrao S."/>
            <person name="Al-Babili S."/>
            <person name="Gehring C."/>
            <person name="Roessner U."/>
            <person name="Jung C."/>
            <person name="Murphy K."/>
            <person name="Arold S.T."/>
            <person name="Gojobori T."/>
            <person name="van der Linden C.G."/>
            <person name="van Loo E.N."/>
            <person name="Jellen E.N."/>
            <person name="Maughan P.J."/>
            <person name="Tester M."/>
        </authorList>
    </citation>
    <scope>NUCLEOTIDE SEQUENCE [LARGE SCALE GENOMIC DNA]</scope>
    <source>
        <strain evidence="7">cv. PI 614886</strain>
    </source>
</reference>
<keyword evidence="8" id="KW-1185">Reference proteome</keyword>
<dbReference type="EnsemblPlants" id="AUR62020810-RA">
    <property type="protein sequence ID" value="AUR62020810-RA:cds"/>
    <property type="gene ID" value="AUR62020810"/>
</dbReference>
<evidence type="ECO:0000259" key="5">
    <source>
        <dbReference type="Pfam" id="PF13359"/>
    </source>
</evidence>
<dbReference type="Pfam" id="PF12776">
    <property type="entry name" value="Myb_DNA-bind_3"/>
    <property type="match status" value="1"/>
</dbReference>
<dbReference type="Proteomes" id="UP000596660">
    <property type="component" value="Unplaced"/>
</dbReference>
<keyword evidence="2" id="KW-0479">Metal-binding</keyword>
<reference evidence="7" key="2">
    <citation type="submission" date="2021-03" db="UniProtKB">
        <authorList>
            <consortium name="EnsemblPlants"/>
        </authorList>
    </citation>
    <scope>IDENTIFICATION</scope>
</reference>
<evidence type="ECO:0000256" key="1">
    <source>
        <dbReference type="ARBA" id="ARBA00001968"/>
    </source>
</evidence>
<evidence type="ECO:0000256" key="2">
    <source>
        <dbReference type="ARBA" id="ARBA00022723"/>
    </source>
</evidence>
<dbReference type="AlphaFoldDB" id="A0A803LZA9"/>